<dbReference type="RefSeq" id="WP_015616233.1">
    <property type="nucleotide sequence ID" value="NC_021182.1"/>
</dbReference>
<gene>
    <name evidence="2" type="ORF">Clopa_3130</name>
</gene>
<keyword evidence="1" id="KW-0472">Membrane</keyword>
<dbReference type="OrthoDB" id="1650483at2"/>
<evidence type="ECO:0000256" key="1">
    <source>
        <dbReference type="SAM" id="Phobius"/>
    </source>
</evidence>
<evidence type="ECO:0000313" key="3">
    <source>
        <dbReference type="Proteomes" id="UP000013523"/>
    </source>
</evidence>
<dbReference type="EMBL" id="CP003261">
    <property type="protein sequence ID" value="AGK97945.1"/>
    <property type="molecule type" value="Genomic_DNA"/>
</dbReference>
<feature type="transmembrane region" description="Helical" evidence="1">
    <location>
        <begin position="12"/>
        <end position="31"/>
    </location>
</feature>
<accession>R4KEA2</accession>
<dbReference type="eggNOG" id="ENOG5032RNH">
    <property type="taxonomic scope" value="Bacteria"/>
</dbReference>
<keyword evidence="1" id="KW-1133">Transmembrane helix</keyword>
<keyword evidence="1" id="KW-0812">Transmembrane</keyword>
<dbReference type="STRING" id="86416.Clopa_3130"/>
<proteinExistence type="predicted"/>
<evidence type="ECO:0000313" key="2">
    <source>
        <dbReference type="EMBL" id="AGK97945.1"/>
    </source>
</evidence>
<protein>
    <submittedName>
        <fullName evidence="2">Uncharacterized protein</fullName>
    </submittedName>
</protein>
<sequence length="233" mass="25418">MSDKMKKIIFKKIWICLIVIIIIVIGMNVYGKSTSSFNENKSNTSNNSIQKLRQSATLKQRQIAGKAMDLGAGTFFGGKNIQAGLYDITPVDGRGNCTIEDNKGKVNISETLGMDRGMCVTKIRTKITNEDRIQLYGINKVHFEPVVSSSDTTSQSIQLYTGTWAVGEDIAKGTYIATSSKGSGNLAVYNKDGMTKVNKILGTDGVKEVTVDLEDYNTIVISNLNQVTLTPTN</sequence>
<dbReference type="KEGG" id="cpas:Clopa_3130"/>
<dbReference type="PATRIC" id="fig|86416.3.peg.3116"/>
<organism evidence="2 3">
    <name type="scientific">Clostridium pasteurianum BC1</name>
    <dbReference type="NCBI Taxonomy" id="86416"/>
    <lineage>
        <taxon>Bacteria</taxon>
        <taxon>Bacillati</taxon>
        <taxon>Bacillota</taxon>
        <taxon>Clostridia</taxon>
        <taxon>Eubacteriales</taxon>
        <taxon>Clostridiaceae</taxon>
        <taxon>Clostridium</taxon>
    </lineage>
</organism>
<dbReference type="HOGENOM" id="CLU_103671_0_0_9"/>
<dbReference type="AlphaFoldDB" id="R4KEA2"/>
<dbReference type="Proteomes" id="UP000013523">
    <property type="component" value="Chromosome"/>
</dbReference>
<name>R4KEA2_CLOPA</name>
<reference evidence="2 3" key="1">
    <citation type="submission" date="2012-01" db="EMBL/GenBank/DDBJ databases">
        <title>Complete sequence of chromosome of Clostridium pasteurianum BC1.</title>
        <authorList>
            <consortium name="US DOE Joint Genome Institute"/>
            <person name="Lucas S."/>
            <person name="Han J."/>
            <person name="Lapidus A."/>
            <person name="Cheng J.-F."/>
            <person name="Goodwin L."/>
            <person name="Pitluck S."/>
            <person name="Peters L."/>
            <person name="Mikhailova N."/>
            <person name="Teshima H."/>
            <person name="Detter J.C."/>
            <person name="Han C."/>
            <person name="Tapia R."/>
            <person name="Land M."/>
            <person name="Hauser L."/>
            <person name="Kyrpides N."/>
            <person name="Ivanova N."/>
            <person name="Pagani I."/>
            <person name="Dunn J."/>
            <person name="Taghavi S."/>
            <person name="Francis A."/>
            <person name="van der Lelie D."/>
            <person name="Woyke T."/>
        </authorList>
    </citation>
    <scope>NUCLEOTIDE SEQUENCE [LARGE SCALE GENOMIC DNA]</scope>
    <source>
        <strain evidence="2 3">BC1</strain>
    </source>
</reference>
<keyword evidence="3" id="KW-1185">Reference proteome</keyword>